<proteinExistence type="predicted"/>
<protein>
    <recommendedName>
        <fullName evidence="4">Mitotic checkpoint regulator, MAD2B-interacting-domain-containing protein</fullName>
    </recommendedName>
</protein>
<feature type="region of interest" description="Disordered" evidence="1">
    <location>
        <begin position="1"/>
        <end position="114"/>
    </location>
</feature>
<name>A0A225ALI2_TALAT</name>
<feature type="region of interest" description="Disordered" evidence="1">
    <location>
        <begin position="403"/>
        <end position="423"/>
    </location>
</feature>
<feature type="compositionally biased region" description="Polar residues" evidence="1">
    <location>
        <begin position="35"/>
        <end position="44"/>
    </location>
</feature>
<dbReference type="PANTHER" id="PTHR13621">
    <property type="entry name" value="PROLINE-RICH PROTEIN PRCC"/>
    <property type="match status" value="1"/>
</dbReference>
<feature type="compositionally biased region" description="Low complexity" evidence="1">
    <location>
        <begin position="203"/>
        <end position="221"/>
    </location>
</feature>
<feature type="region of interest" description="Disordered" evidence="1">
    <location>
        <begin position="203"/>
        <end position="312"/>
    </location>
</feature>
<feature type="compositionally biased region" description="Polar residues" evidence="1">
    <location>
        <begin position="222"/>
        <end position="237"/>
    </location>
</feature>
<feature type="region of interest" description="Disordered" evidence="1">
    <location>
        <begin position="147"/>
        <end position="173"/>
    </location>
</feature>
<evidence type="ECO:0008006" key="4">
    <source>
        <dbReference type="Google" id="ProtNLM"/>
    </source>
</evidence>
<reference evidence="2 3" key="1">
    <citation type="submission" date="2015-06" db="EMBL/GenBank/DDBJ databases">
        <title>Talaromyces atroroseus IBT 11181 draft genome.</title>
        <authorList>
            <person name="Rasmussen K.B."/>
            <person name="Rasmussen S."/>
            <person name="Petersen B."/>
            <person name="Sicheritz-Ponten T."/>
            <person name="Mortensen U.H."/>
            <person name="Thrane U."/>
        </authorList>
    </citation>
    <scope>NUCLEOTIDE SEQUENCE [LARGE SCALE GENOMIC DNA]</scope>
    <source>
        <strain evidence="2 3">IBT 11181</strain>
    </source>
</reference>
<organism evidence="2 3">
    <name type="scientific">Talaromyces atroroseus</name>
    <dbReference type="NCBI Taxonomy" id="1441469"/>
    <lineage>
        <taxon>Eukaryota</taxon>
        <taxon>Fungi</taxon>
        <taxon>Dikarya</taxon>
        <taxon>Ascomycota</taxon>
        <taxon>Pezizomycotina</taxon>
        <taxon>Eurotiomycetes</taxon>
        <taxon>Eurotiomycetidae</taxon>
        <taxon>Eurotiales</taxon>
        <taxon>Trichocomaceae</taxon>
        <taxon>Talaromyces</taxon>
        <taxon>Talaromyces sect. Trachyspermi</taxon>
    </lineage>
</organism>
<comment type="caution">
    <text evidence="2">The sequence shown here is derived from an EMBL/GenBank/DDBJ whole genome shotgun (WGS) entry which is preliminary data.</text>
</comment>
<dbReference type="EMBL" id="LFMY01000003">
    <property type="protein sequence ID" value="OKL62402.1"/>
    <property type="molecule type" value="Genomic_DNA"/>
</dbReference>
<sequence length="423" mass="45249">MSLVQYSDSEGSDDEQPPQVAPTAVKKEPSVPETKATQPDQKFSSIVDRGNPRKIRVALPEIKPETAADGKDDDEDGPARKKPRTNGGGGLFSGFNSMLPAPKRPNPRVTAGGNANASKVFSLKTGAGPGFDRQADAEWRQEQAVNLASTGRDNDTIPKPGSLRGDQTEGSLLKEDEYKKKGNAMMFKPLSVARNAPKKKSAAFVAARAAPPATTVKTTGASEGTTKSASTTNDLSVTATTAAPPPPAKPKVSLFSFSNEEKTAPIEQASTYESIVYNPEGADIPSNTEEDSTSLEYHNQSSTAYPVPSTQQQSTLDAIADDLNLSRSQRRQLMGRNPGISQASSRVINFNTDAEYAANQEMLTKASQEELAAQQHNPVRAISSGKHSLRQLVQVASSQKEALEESFAAGRRNKKEAGSRYGW</sequence>
<dbReference type="GeneID" id="31002756"/>
<dbReference type="OrthoDB" id="2555634at2759"/>
<feature type="compositionally biased region" description="Polar residues" evidence="1">
    <location>
        <begin position="294"/>
        <end position="312"/>
    </location>
</feature>
<dbReference type="InterPro" id="IPR018800">
    <property type="entry name" value="PRCC"/>
</dbReference>
<dbReference type="Pfam" id="PF10253">
    <property type="entry name" value="PRCC"/>
    <property type="match status" value="1"/>
</dbReference>
<dbReference type="AlphaFoldDB" id="A0A225ALI2"/>
<gene>
    <name evidence="2" type="ORF">UA08_03001</name>
</gene>
<evidence type="ECO:0000313" key="2">
    <source>
        <dbReference type="EMBL" id="OKL62402.1"/>
    </source>
</evidence>
<evidence type="ECO:0000313" key="3">
    <source>
        <dbReference type="Proteomes" id="UP000214365"/>
    </source>
</evidence>
<dbReference type="PANTHER" id="PTHR13621:SF2">
    <property type="entry name" value="PROLINE-RICH PROTEIN PRCC"/>
    <property type="match status" value="1"/>
</dbReference>
<dbReference type="RefSeq" id="XP_020122523.1">
    <property type="nucleotide sequence ID" value="XM_020265105.1"/>
</dbReference>
<dbReference type="GO" id="GO:0005634">
    <property type="term" value="C:nucleus"/>
    <property type="evidence" value="ECO:0007669"/>
    <property type="project" value="TreeGrafter"/>
</dbReference>
<keyword evidence="3" id="KW-1185">Reference proteome</keyword>
<dbReference type="STRING" id="1441469.A0A225ALI2"/>
<evidence type="ECO:0000256" key="1">
    <source>
        <dbReference type="SAM" id="MobiDB-lite"/>
    </source>
</evidence>
<accession>A0A225ALI2</accession>
<dbReference type="Proteomes" id="UP000214365">
    <property type="component" value="Unassembled WGS sequence"/>
</dbReference>